<evidence type="ECO:0000256" key="1">
    <source>
        <dbReference type="PROSITE-ProRule" id="PRU00371"/>
    </source>
</evidence>
<feature type="region of interest" description="Disordered" evidence="2">
    <location>
        <begin position="103"/>
        <end position="129"/>
    </location>
</feature>
<dbReference type="GO" id="GO:0005667">
    <property type="term" value="C:transcription regulator complex"/>
    <property type="evidence" value="ECO:0007669"/>
    <property type="project" value="TreeGrafter"/>
</dbReference>
<dbReference type="Pfam" id="PF02944">
    <property type="entry name" value="BESS"/>
    <property type="match status" value="1"/>
</dbReference>
<dbReference type="GO" id="GO:0005634">
    <property type="term" value="C:nucleus"/>
    <property type="evidence" value="ECO:0007669"/>
    <property type="project" value="UniProtKB-SubCell"/>
</dbReference>
<dbReference type="Pfam" id="PF10545">
    <property type="entry name" value="MADF_DNA_bdg"/>
    <property type="match status" value="1"/>
</dbReference>
<keyword evidence="1" id="KW-0539">Nucleus</keyword>
<name>A0A1B6D3F3_9HEMI</name>
<sequence>MDIPSLIVEVRQRPALWDQRCKNHCNRHVTDELWGEVASALNTPKNVVKGKWKGLRDTFRYVLKKVHPEAEEADPKWPYFKPLLFLKEQMSPYRVAMKEQFGDADDDGFQDHEDTQSSTSEPKYDTDSPVIPDGLVSVQLGTPSQEYNPGYRGAKRKAPGDETMDPEAYKGQDYHFFMSLIPHMRNISGAQKLLTYIEIQKLIYKDAYGDEINEDSSISENKQ</sequence>
<feature type="region of interest" description="Disordered" evidence="2">
    <location>
        <begin position="141"/>
        <end position="163"/>
    </location>
</feature>
<proteinExistence type="predicted"/>
<dbReference type="InterPro" id="IPR004210">
    <property type="entry name" value="BESS_motif"/>
</dbReference>
<evidence type="ECO:0008006" key="6">
    <source>
        <dbReference type="Google" id="ProtNLM"/>
    </source>
</evidence>
<protein>
    <recommendedName>
        <fullName evidence="6">MADF domain-containing protein</fullName>
    </recommendedName>
</protein>
<evidence type="ECO:0000259" key="3">
    <source>
        <dbReference type="PROSITE" id="PS51029"/>
    </source>
</evidence>
<dbReference type="PANTHER" id="PTHR12243">
    <property type="entry name" value="MADF DOMAIN TRANSCRIPTION FACTOR"/>
    <property type="match status" value="1"/>
</dbReference>
<dbReference type="PROSITE" id="PS51031">
    <property type="entry name" value="BESS"/>
    <property type="match status" value="1"/>
</dbReference>
<dbReference type="GO" id="GO:0003677">
    <property type="term" value="F:DNA binding"/>
    <property type="evidence" value="ECO:0007669"/>
    <property type="project" value="InterPro"/>
</dbReference>
<accession>A0A1B6D3F3</accession>
<gene>
    <name evidence="5" type="ORF">g.872</name>
</gene>
<reference evidence="5" key="1">
    <citation type="submission" date="2015-12" db="EMBL/GenBank/DDBJ databases">
        <title>De novo transcriptome assembly of four potential Pierce s Disease insect vectors from Arizona vineyards.</title>
        <authorList>
            <person name="Tassone E.E."/>
        </authorList>
    </citation>
    <scope>NUCLEOTIDE SEQUENCE</scope>
</reference>
<feature type="domain" description="MADF" evidence="3">
    <location>
        <begin position="5"/>
        <end position="91"/>
    </location>
</feature>
<dbReference type="EMBL" id="GEDC01017084">
    <property type="protein sequence ID" value="JAS20214.1"/>
    <property type="molecule type" value="Transcribed_RNA"/>
</dbReference>
<evidence type="ECO:0000256" key="2">
    <source>
        <dbReference type="SAM" id="MobiDB-lite"/>
    </source>
</evidence>
<dbReference type="InterPro" id="IPR039353">
    <property type="entry name" value="TF_Adf1"/>
</dbReference>
<dbReference type="GO" id="GO:0006357">
    <property type="term" value="P:regulation of transcription by RNA polymerase II"/>
    <property type="evidence" value="ECO:0007669"/>
    <property type="project" value="TreeGrafter"/>
</dbReference>
<comment type="subcellular location">
    <subcellularLocation>
        <location evidence="1">Nucleus</location>
    </subcellularLocation>
</comment>
<organism evidence="5">
    <name type="scientific">Clastoptera arizonana</name>
    <name type="common">Arizona spittle bug</name>
    <dbReference type="NCBI Taxonomy" id="38151"/>
    <lineage>
        <taxon>Eukaryota</taxon>
        <taxon>Metazoa</taxon>
        <taxon>Ecdysozoa</taxon>
        <taxon>Arthropoda</taxon>
        <taxon>Hexapoda</taxon>
        <taxon>Insecta</taxon>
        <taxon>Pterygota</taxon>
        <taxon>Neoptera</taxon>
        <taxon>Paraneoptera</taxon>
        <taxon>Hemiptera</taxon>
        <taxon>Auchenorrhyncha</taxon>
        <taxon>Cercopoidea</taxon>
        <taxon>Clastopteridae</taxon>
        <taxon>Clastoptera</taxon>
    </lineage>
</organism>
<evidence type="ECO:0000313" key="5">
    <source>
        <dbReference type="EMBL" id="JAS20214.1"/>
    </source>
</evidence>
<dbReference type="SMART" id="SM00595">
    <property type="entry name" value="MADF"/>
    <property type="match status" value="1"/>
</dbReference>
<evidence type="ECO:0000259" key="4">
    <source>
        <dbReference type="PROSITE" id="PS51031"/>
    </source>
</evidence>
<dbReference type="InterPro" id="IPR006578">
    <property type="entry name" value="MADF-dom"/>
</dbReference>
<feature type="domain" description="BESS" evidence="4">
    <location>
        <begin position="170"/>
        <end position="209"/>
    </location>
</feature>
<dbReference type="AlphaFoldDB" id="A0A1B6D3F3"/>
<dbReference type="PANTHER" id="PTHR12243:SF69">
    <property type="entry name" value="SI:CH73-59F11.3"/>
    <property type="match status" value="1"/>
</dbReference>
<dbReference type="PROSITE" id="PS51029">
    <property type="entry name" value="MADF"/>
    <property type="match status" value="1"/>
</dbReference>